<organism evidence="16 17">
    <name type="scientific">Streptococcus gordonii</name>
    <dbReference type="NCBI Taxonomy" id="1302"/>
    <lineage>
        <taxon>Bacteria</taxon>
        <taxon>Bacillati</taxon>
        <taxon>Bacillota</taxon>
        <taxon>Bacilli</taxon>
        <taxon>Lactobacillales</taxon>
        <taxon>Streptococcaceae</taxon>
        <taxon>Streptococcus</taxon>
    </lineage>
</organism>
<evidence type="ECO:0000256" key="2">
    <source>
        <dbReference type="ARBA" id="ARBA00007164"/>
    </source>
</evidence>
<comment type="function">
    <text evidence="1">Removes C-terminal D-alanyl residues from sugar-peptide cell wall precursors.</text>
</comment>
<feature type="domain" description="Peptidase S11 D-alanyl-D-alanine carboxypeptidase A N-terminal" evidence="14">
    <location>
        <begin position="44"/>
        <end position="290"/>
    </location>
</feature>
<keyword evidence="16" id="KW-0645">Protease</keyword>
<evidence type="ECO:0000256" key="3">
    <source>
        <dbReference type="ARBA" id="ARBA00022729"/>
    </source>
</evidence>
<keyword evidence="3 13" id="KW-0732">Signal</keyword>
<dbReference type="EMBL" id="JYGL01000001">
    <property type="protein sequence ID" value="KJQ59139.1"/>
    <property type="molecule type" value="Genomic_DNA"/>
</dbReference>
<sequence>MKKKWIALVCLVTLLFGAATVSADELMDITRKAYPDVKDINRPRSSLIIDGNTGDVLWQDNIDEVRDPASMSKLMTLYLLFEAMGQGKLSEDTIIKASQTDQNIAGIYEISNNKIVAGVDYTISELITMTVVPSSNATTVMIANYLSNNDPDAFLDQMNSKAKELGMTNTHWYNASGAAASSFKGFYTPQRYDNNAANQTTARDLAILAYNFVKKYPGILKYTNKPVVTVKKGTPYEETFETYNYSVPGAKYGLEGVDGLKTGSSPRGAFNYIATVKRGEQRIISVIMGVGDWSDQDGEYYRHPFGNALIEKAYADYEYKKLLTAGEHKIDGKTYKLEKDFYGTVKKGTNPKLVVKDGVLEVDNGLLTLSTLISDGMKVELADDGDSPVMDSKNDQGANSSNKAKSGLLLDPKLLLLVPVLVLFAIVFLESGRRKKRNRPLAGRDNLEDDPQNYSRRNGR</sequence>
<dbReference type="Pfam" id="PF09211">
    <property type="entry name" value="DUF1958"/>
    <property type="match status" value="1"/>
</dbReference>
<feature type="chain" id="PRO_5043295373" evidence="13">
    <location>
        <begin position="24"/>
        <end position="460"/>
    </location>
</feature>
<accession>A0AAW3H7I4</accession>
<keyword evidence="12" id="KW-0472">Membrane</keyword>
<proteinExistence type="inferred from homology"/>
<dbReference type="InterPro" id="IPR037091">
    <property type="entry name" value="Pen-bd_prot4_C_dom_sf"/>
</dbReference>
<name>A0AAW3H7I4_STRGN</name>
<dbReference type="InterPro" id="IPR001967">
    <property type="entry name" value="Peptidase_S11_N"/>
</dbReference>
<dbReference type="InterPro" id="IPR015294">
    <property type="entry name" value="Pen-bd_prot4_C_dom"/>
</dbReference>
<dbReference type="GO" id="GO:0030655">
    <property type="term" value="P:beta-lactam antibiotic catabolic process"/>
    <property type="evidence" value="ECO:0007669"/>
    <property type="project" value="InterPro"/>
</dbReference>
<feature type="signal peptide" evidence="13">
    <location>
        <begin position="1"/>
        <end position="23"/>
    </location>
</feature>
<dbReference type="GO" id="GO:0009002">
    <property type="term" value="F:serine-type D-Ala-D-Ala carboxypeptidase activity"/>
    <property type="evidence" value="ECO:0007669"/>
    <property type="project" value="UniProtKB-EC"/>
</dbReference>
<dbReference type="RefSeq" id="WP_052689233.1">
    <property type="nucleotide sequence ID" value="NZ_CP020450.2"/>
</dbReference>
<dbReference type="GO" id="GO:0071555">
    <property type="term" value="P:cell wall organization"/>
    <property type="evidence" value="ECO:0007669"/>
    <property type="project" value="UniProtKB-KW"/>
</dbReference>
<protein>
    <submittedName>
        <fullName evidence="16">D-alanyl-D-alanine carboxypeptidase</fullName>
        <ecNumber evidence="16">3.4.16.4</ecNumber>
    </submittedName>
</protein>
<dbReference type="Gene3D" id="2.30.140.20">
    <property type="entry name" value="Penicillin-binding protein 4, C-terminal domain"/>
    <property type="match status" value="1"/>
</dbReference>
<evidence type="ECO:0000313" key="17">
    <source>
        <dbReference type="Proteomes" id="UP000033658"/>
    </source>
</evidence>
<keyword evidence="16" id="KW-0121">Carboxypeptidase</keyword>
<evidence type="ECO:0000256" key="11">
    <source>
        <dbReference type="SAM" id="MobiDB-lite"/>
    </source>
</evidence>
<dbReference type="GO" id="GO:0009252">
    <property type="term" value="P:peptidoglycan biosynthetic process"/>
    <property type="evidence" value="ECO:0007669"/>
    <property type="project" value="UniProtKB-KW"/>
</dbReference>
<evidence type="ECO:0000256" key="8">
    <source>
        <dbReference type="PIRSR" id="PIRSR618044-1"/>
    </source>
</evidence>
<evidence type="ECO:0000256" key="5">
    <source>
        <dbReference type="ARBA" id="ARBA00022960"/>
    </source>
</evidence>
<feature type="binding site" evidence="9">
    <location>
        <position position="261"/>
    </location>
    <ligand>
        <name>substrate</name>
    </ligand>
</feature>
<keyword evidence="7" id="KW-0961">Cell wall biogenesis/degradation</keyword>
<keyword evidence="12" id="KW-0812">Transmembrane</keyword>
<evidence type="ECO:0000259" key="15">
    <source>
        <dbReference type="Pfam" id="PF09211"/>
    </source>
</evidence>
<keyword evidence="4 16" id="KW-0378">Hydrolase</keyword>
<evidence type="ECO:0000313" key="16">
    <source>
        <dbReference type="EMBL" id="KJQ59139.1"/>
    </source>
</evidence>
<keyword evidence="12" id="KW-1133">Transmembrane helix</keyword>
<feature type="domain" description="Penicillin-binding protein 4 C-terminal" evidence="15">
    <location>
        <begin position="319"/>
        <end position="365"/>
    </location>
</feature>
<dbReference type="EC" id="3.4.16.4" evidence="16"/>
<dbReference type="Gene3D" id="3.40.710.10">
    <property type="entry name" value="DD-peptidase/beta-lactamase superfamily"/>
    <property type="match status" value="1"/>
</dbReference>
<dbReference type="Pfam" id="PF00768">
    <property type="entry name" value="Peptidase_S11"/>
    <property type="match status" value="1"/>
</dbReference>
<feature type="active site" description="Proton acceptor" evidence="8">
    <location>
        <position position="73"/>
    </location>
</feature>
<gene>
    <name evidence="16" type="primary">dacA_1</name>
    <name evidence="16" type="ORF">TZ86_00985</name>
</gene>
<evidence type="ECO:0000256" key="4">
    <source>
        <dbReference type="ARBA" id="ARBA00022801"/>
    </source>
</evidence>
<dbReference type="GO" id="GO:0008800">
    <property type="term" value="F:beta-lactamase activity"/>
    <property type="evidence" value="ECO:0007669"/>
    <property type="project" value="InterPro"/>
</dbReference>
<evidence type="ECO:0000256" key="6">
    <source>
        <dbReference type="ARBA" id="ARBA00022984"/>
    </source>
</evidence>
<dbReference type="InterPro" id="IPR018044">
    <property type="entry name" value="Peptidase_S11"/>
</dbReference>
<evidence type="ECO:0000256" key="9">
    <source>
        <dbReference type="PIRSR" id="PIRSR618044-2"/>
    </source>
</evidence>
<feature type="region of interest" description="Disordered" evidence="11">
    <location>
        <begin position="383"/>
        <end position="403"/>
    </location>
</feature>
<dbReference type="InterPro" id="IPR000871">
    <property type="entry name" value="Beta-lactam_class-A"/>
</dbReference>
<comment type="similarity">
    <text evidence="2 10">Belongs to the peptidase S11 family.</text>
</comment>
<dbReference type="PRINTS" id="PR00725">
    <property type="entry name" value="DADACBPTASE1"/>
</dbReference>
<keyword evidence="5" id="KW-0133">Cell shape</keyword>
<feature type="transmembrane region" description="Helical" evidence="12">
    <location>
        <begin position="408"/>
        <end position="429"/>
    </location>
</feature>
<keyword evidence="6" id="KW-0573">Peptidoglycan synthesis</keyword>
<feature type="active site" evidence="8">
    <location>
        <position position="134"/>
    </location>
</feature>
<evidence type="ECO:0000256" key="13">
    <source>
        <dbReference type="SAM" id="SignalP"/>
    </source>
</evidence>
<dbReference type="SUPFAM" id="SSF69189">
    <property type="entry name" value="Penicillin-binding protein associated domain"/>
    <property type="match status" value="1"/>
</dbReference>
<dbReference type="Proteomes" id="UP000033658">
    <property type="component" value="Unassembled WGS sequence"/>
</dbReference>
<dbReference type="AlphaFoldDB" id="A0AAW3H7I4"/>
<reference evidence="16 17" key="1">
    <citation type="submission" date="2015-02" db="EMBL/GenBank/DDBJ databases">
        <title>Evolution of amylase-binding proteins of oral streptococcal species.</title>
        <authorList>
            <person name="Haase E.M."/>
        </authorList>
    </citation>
    <scope>NUCLEOTIDE SEQUENCE [LARGE SCALE GENOMIC DNA]</scope>
    <source>
        <strain evidence="16 17">G9B</strain>
    </source>
</reference>
<dbReference type="PANTHER" id="PTHR35333:SF4">
    <property type="entry name" value="SLR0121 PROTEIN"/>
    <property type="match status" value="1"/>
</dbReference>
<feature type="active site" description="Acyl-ester intermediate" evidence="8">
    <location>
        <position position="70"/>
    </location>
</feature>
<dbReference type="GO" id="GO:0046677">
    <property type="term" value="P:response to antibiotic"/>
    <property type="evidence" value="ECO:0007669"/>
    <property type="project" value="InterPro"/>
</dbReference>
<evidence type="ECO:0000259" key="14">
    <source>
        <dbReference type="Pfam" id="PF00768"/>
    </source>
</evidence>
<dbReference type="InterPro" id="IPR012338">
    <property type="entry name" value="Beta-lactam/transpept-like"/>
</dbReference>
<evidence type="ECO:0000256" key="7">
    <source>
        <dbReference type="ARBA" id="ARBA00023316"/>
    </source>
</evidence>
<evidence type="ECO:0000256" key="10">
    <source>
        <dbReference type="RuleBase" id="RU004016"/>
    </source>
</evidence>
<dbReference type="GO" id="GO:0008360">
    <property type="term" value="P:regulation of cell shape"/>
    <property type="evidence" value="ECO:0007669"/>
    <property type="project" value="UniProtKB-KW"/>
</dbReference>
<dbReference type="SUPFAM" id="SSF56601">
    <property type="entry name" value="beta-lactamase/transpeptidase-like"/>
    <property type="match status" value="1"/>
</dbReference>
<dbReference type="GO" id="GO:0006508">
    <property type="term" value="P:proteolysis"/>
    <property type="evidence" value="ECO:0007669"/>
    <property type="project" value="InterPro"/>
</dbReference>
<dbReference type="PANTHER" id="PTHR35333">
    <property type="entry name" value="BETA-LACTAMASE"/>
    <property type="match status" value="1"/>
</dbReference>
<comment type="caution">
    <text evidence="16">The sequence shown here is derived from an EMBL/GenBank/DDBJ whole genome shotgun (WGS) entry which is preliminary data.</text>
</comment>
<evidence type="ECO:0000256" key="12">
    <source>
        <dbReference type="SAM" id="Phobius"/>
    </source>
</evidence>
<evidence type="ECO:0000256" key="1">
    <source>
        <dbReference type="ARBA" id="ARBA00003217"/>
    </source>
</evidence>
<dbReference type="InterPro" id="IPR015956">
    <property type="entry name" value="Peniciliin-bd_prot_C_sf"/>
</dbReference>
<feature type="region of interest" description="Disordered" evidence="11">
    <location>
        <begin position="438"/>
        <end position="460"/>
    </location>
</feature>